<evidence type="ECO:0000313" key="1">
    <source>
        <dbReference type="EMBL" id="SDO73032.1"/>
    </source>
</evidence>
<dbReference type="EMBL" id="FNIZ01000007">
    <property type="protein sequence ID" value="SDO73032.1"/>
    <property type="molecule type" value="Genomic_DNA"/>
</dbReference>
<sequence>MTIATEYYVNRFKACIMNHLYSSVSCSLESTYNELKKEIPSEDGQEQEMDNLDAAYTLVHEEVSGYPQVPSKV</sequence>
<name>A0A1H0LXS0_HALAD</name>
<dbReference type="Proteomes" id="UP000198860">
    <property type="component" value="Unassembled WGS sequence"/>
</dbReference>
<evidence type="ECO:0000313" key="2">
    <source>
        <dbReference type="Proteomes" id="UP000198860"/>
    </source>
</evidence>
<accession>A0A1H0LXS0</accession>
<dbReference type="STRING" id="240303.SAMN05421677_107158"/>
<dbReference type="RefSeq" id="WP_089652217.1">
    <property type="nucleotide sequence ID" value="NZ_FNIZ01000007.1"/>
</dbReference>
<organism evidence="1 2">
    <name type="scientific">Halobacillus aidingensis</name>
    <dbReference type="NCBI Taxonomy" id="240303"/>
    <lineage>
        <taxon>Bacteria</taxon>
        <taxon>Bacillati</taxon>
        <taxon>Bacillota</taxon>
        <taxon>Bacilli</taxon>
        <taxon>Bacillales</taxon>
        <taxon>Bacillaceae</taxon>
        <taxon>Halobacillus</taxon>
    </lineage>
</organism>
<gene>
    <name evidence="1" type="ORF">SAMN05421677_107158</name>
</gene>
<proteinExistence type="predicted"/>
<keyword evidence="2" id="KW-1185">Reference proteome</keyword>
<dbReference type="AlphaFoldDB" id="A0A1H0LXS0"/>
<protein>
    <submittedName>
        <fullName evidence="1">Uncharacterized protein</fullName>
    </submittedName>
</protein>
<reference evidence="2" key="1">
    <citation type="submission" date="2016-10" db="EMBL/GenBank/DDBJ databases">
        <authorList>
            <person name="Varghese N."/>
            <person name="Submissions S."/>
        </authorList>
    </citation>
    <scope>NUCLEOTIDE SEQUENCE [LARGE SCALE GENOMIC DNA]</scope>
    <source>
        <strain evidence="2">CGMCC 1.3703</strain>
    </source>
</reference>
<dbReference type="OrthoDB" id="2474512at2"/>